<dbReference type="InterPro" id="IPR043003">
    <property type="entry name" value="FANCL_d3_sf"/>
</dbReference>
<dbReference type="OrthoDB" id="336885at2759"/>
<dbReference type="Gene3D" id="3.60.21.60">
    <property type="match status" value="2"/>
</dbReference>
<comment type="subcellular location">
    <subcellularLocation>
        <location evidence="1">Nucleus</location>
    </subcellularLocation>
</comment>
<dbReference type="InterPro" id="IPR013083">
    <property type="entry name" value="Znf_RING/FYVE/PHD"/>
</dbReference>
<evidence type="ECO:0000256" key="5">
    <source>
        <dbReference type="ARBA" id="ARBA00023242"/>
    </source>
</evidence>
<dbReference type="InterPro" id="IPR026850">
    <property type="entry name" value="FANCL_C"/>
</dbReference>
<dbReference type="Pfam" id="PF11793">
    <property type="entry name" value="FANCL_C"/>
    <property type="match status" value="1"/>
</dbReference>
<evidence type="ECO:0000259" key="9">
    <source>
        <dbReference type="Pfam" id="PF22062"/>
    </source>
</evidence>
<dbReference type="PANTHER" id="PTHR23061:SF12">
    <property type="entry name" value="DNA POLYMERASE ALPHA SUBUNIT B"/>
    <property type="match status" value="1"/>
</dbReference>
<keyword evidence="11" id="KW-1185">Reference proteome</keyword>
<protein>
    <recommendedName>
        <fullName evidence="3">DNA polymerase alpha subunit B</fullName>
    </recommendedName>
</protein>
<keyword evidence="4" id="KW-0235">DNA replication</keyword>
<feature type="domain" description="DNA polymerase alpha/delta/epsilon subunit B" evidence="6">
    <location>
        <begin position="292"/>
        <end position="533"/>
    </location>
</feature>
<dbReference type="Pfam" id="PF22062">
    <property type="entry name" value="OB_DPOA2"/>
    <property type="match status" value="1"/>
</dbReference>
<dbReference type="CDD" id="cd23832">
    <property type="entry name" value="DRWD-C_FANCL"/>
    <property type="match status" value="1"/>
</dbReference>
<name>A0A2T9Z624_9FUNG</name>
<evidence type="ECO:0000313" key="11">
    <source>
        <dbReference type="Proteomes" id="UP000245699"/>
    </source>
</evidence>
<feature type="domain" description="FANCL UBC-like" evidence="8">
    <location>
        <begin position="775"/>
        <end position="844"/>
    </location>
</feature>
<dbReference type="InterPro" id="IPR054300">
    <property type="entry name" value="OB_DPOA2"/>
</dbReference>
<dbReference type="InterPro" id="IPR044037">
    <property type="entry name" value="FANCL_d3"/>
</dbReference>
<dbReference type="InterPro" id="IPR016722">
    <property type="entry name" value="DNA_pol_alpha_bsu"/>
</dbReference>
<organism evidence="10 11">
    <name type="scientific">Furculomyces boomerangus</name>
    <dbReference type="NCBI Taxonomy" id="61424"/>
    <lineage>
        <taxon>Eukaryota</taxon>
        <taxon>Fungi</taxon>
        <taxon>Fungi incertae sedis</taxon>
        <taxon>Zoopagomycota</taxon>
        <taxon>Kickxellomycotina</taxon>
        <taxon>Harpellomycetes</taxon>
        <taxon>Harpellales</taxon>
        <taxon>Harpellaceae</taxon>
        <taxon>Furculomyces</taxon>
    </lineage>
</organism>
<evidence type="ECO:0000259" key="6">
    <source>
        <dbReference type="Pfam" id="PF04042"/>
    </source>
</evidence>
<dbReference type="Gene3D" id="3.10.110.20">
    <property type="entry name" value="RWD domain-like"/>
    <property type="match status" value="1"/>
</dbReference>
<dbReference type="InterPro" id="IPR007185">
    <property type="entry name" value="DNA_pol_a/d/e_bsu"/>
</dbReference>
<dbReference type="SMART" id="SM01197">
    <property type="entry name" value="FANCL_C"/>
    <property type="match status" value="1"/>
</dbReference>
<dbReference type="STRING" id="61424.A0A2T9Z624"/>
<proteinExistence type="inferred from homology"/>
<accession>A0A2T9Z624</accession>
<dbReference type="Pfam" id="PF04042">
    <property type="entry name" value="DNA_pol_E_B"/>
    <property type="match status" value="1"/>
</dbReference>
<evidence type="ECO:0000259" key="7">
    <source>
        <dbReference type="Pfam" id="PF11793"/>
    </source>
</evidence>
<comment type="caution">
    <text evidence="10">The sequence shown here is derived from an EMBL/GenBank/DDBJ whole genome shotgun (WGS) entry which is preliminary data.</text>
</comment>
<dbReference type="Gene3D" id="3.30.40.10">
    <property type="entry name" value="Zinc/RING finger domain, C3HC4 (zinc finger)"/>
    <property type="match status" value="1"/>
</dbReference>
<dbReference type="Pfam" id="PF18891">
    <property type="entry name" value="FANCL_d3"/>
    <property type="match status" value="1"/>
</dbReference>
<dbReference type="EMBL" id="MBFT01000008">
    <property type="protein sequence ID" value="PVV00056.1"/>
    <property type="molecule type" value="Genomic_DNA"/>
</dbReference>
<dbReference type="GO" id="GO:0005658">
    <property type="term" value="C:alpha DNA polymerase:primase complex"/>
    <property type="evidence" value="ECO:0007669"/>
    <property type="project" value="TreeGrafter"/>
</dbReference>
<keyword evidence="5" id="KW-0539">Nucleus</keyword>
<evidence type="ECO:0000259" key="8">
    <source>
        <dbReference type="Pfam" id="PF18891"/>
    </source>
</evidence>
<dbReference type="Proteomes" id="UP000245699">
    <property type="component" value="Unassembled WGS sequence"/>
</dbReference>
<evidence type="ECO:0000256" key="4">
    <source>
        <dbReference type="ARBA" id="ARBA00022705"/>
    </source>
</evidence>
<reference evidence="10 11" key="1">
    <citation type="journal article" date="2018" name="MBio">
        <title>Comparative Genomics Reveals the Core Gene Toolbox for the Fungus-Insect Symbiosis.</title>
        <authorList>
            <person name="Wang Y."/>
            <person name="Stata M."/>
            <person name="Wang W."/>
            <person name="Stajich J.E."/>
            <person name="White M.M."/>
            <person name="Moncalvo J.M."/>
        </authorList>
    </citation>
    <scope>NUCLEOTIDE SEQUENCE [LARGE SCALE GENOMIC DNA]</scope>
    <source>
        <strain evidence="10 11">AUS-77-4</strain>
    </source>
</reference>
<evidence type="ECO:0000256" key="3">
    <source>
        <dbReference type="ARBA" id="ARBA00018596"/>
    </source>
</evidence>
<evidence type="ECO:0000313" key="10">
    <source>
        <dbReference type="EMBL" id="PVV00056.1"/>
    </source>
</evidence>
<dbReference type="AlphaFoldDB" id="A0A2T9Z624"/>
<feature type="domain" description="FANCL C-terminal" evidence="7">
    <location>
        <begin position="858"/>
        <end position="924"/>
    </location>
</feature>
<evidence type="ECO:0000256" key="2">
    <source>
        <dbReference type="ARBA" id="ARBA00007299"/>
    </source>
</evidence>
<dbReference type="GO" id="GO:0003677">
    <property type="term" value="F:DNA binding"/>
    <property type="evidence" value="ECO:0007669"/>
    <property type="project" value="InterPro"/>
</dbReference>
<evidence type="ECO:0000256" key="1">
    <source>
        <dbReference type="ARBA" id="ARBA00004123"/>
    </source>
</evidence>
<dbReference type="GO" id="GO:0006270">
    <property type="term" value="P:DNA replication initiation"/>
    <property type="evidence" value="ECO:0007669"/>
    <property type="project" value="TreeGrafter"/>
</dbReference>
<gene>
    <name evidence="10" type="ORF">BB559_000165</name>
</gene>
<dbReference type="PANTHER" id="PTHR23061">
    <property type="entry name" value="DNA POLYMERASE 2 ALPHA 70 KDA SUBUNIT"/>
    <property type="match status" value="1"/>
</dbReference>
<feature type="domain" description="DNA polymerase alpha subunit B OB" evidence="9">
    <location>
        <begin position="163"/>
        <end position="266"/>
    </location>
</feature>
<sequence>MVLDITEIKKQFLPTKISDSVSQNVWDLVTTYDISLDSVVESWQVLLFSHYSSDQDLDEEKFMILKERIVSNWQTKHAGHTQPPKKVQSMYNKQNISNLTDKNQILQVLNQQSKIPDPKDKICMGMVPGTWFGQIGSKGKGSTKAPFRYMIESIGDRIDHIERHTDMISMFCKADFGITTLANPRYMHQENVFVVGRIVDTPMESENGGVKRLDPQSVELLTTKRLGSGGSVPLDISSLGSFSLFPGQVVLVEGKNLQNAFKVEQIKQLPIPPKLDFEFIKNIGHVTNDFQIIVASGPLTTSDGFEYLPLRDIAQVITNEKPHLAIIMGPFVSELQVRNTPNLELTPEQIFLQQVSPILNGITTSCPDTKLVLVPSTDDICFPYACYPQPEISKAMVTALGIPQSAILLPNPAQIIVNGCVICLNNADTLLSMSSSEINHGLDMNRMERLVLHMIEQRSLFPLDPPSQNVPVSYTTCLNESKKIDLENGYINLLDVKHMDDGNEKDGGEYYSPLSIPFCPDIFINASQTKPFATDFKDAITTTFVNPGKLATGIRGGTFAKLNVFGDNLLIYNKFPLMIKLSSFCFDGYMIIKNNRFHVKFIKHVDFVNLEIQSESKTITNKELIETLETTTTEYYCLEEIHAFLDGTIKSEKQSSLEGLVWLEFAYTSTIEELEILGKEKVIGFDPDSFTLQILYRKAQNVVIESKVEIKTLEIHSGWLTKYYKEFEEICRDNQQVWNVLDAIDSYCYVVYPQINVLVGDSQNTENCSFVTKDMKEFKRRVAVGDLITIELEVDSKDPRGIPQSIAVLGPRTVSKEIQDNISKSSGLWDKKKEFVENLEILVGKSLKKIGSEEISTIVCGICFAYKNEIGNEPDIICGNNKCKKPLHKTCLKKASLTWLQTSSSRGNYRVLFGKCPYCQHETSIVT</sequence>
<comment type="similarity">
    <text evidence="2">Belongs to the DNA polymerase alpha subunit B family.</text>
</comment>